<comment type="caution">
    <text evidence="2">The sequence shown here is derived from an EMBL/GenBank/DDBJ whole genome shotgun (WGS) entry which is preliminary data.</text>
</comment>
<dbReference type="EMBL" id="BMAW01047143">
    <property type="protein sequence ID" value="GFS59378.1"/>
    <property type="molecule type" value="Genomic_DNA"/>
</dbReference>
<sequence>MPNMSLKRNLLSGQPEVDKNKSSGRSKHGGKRVGPLIVINDSEELNKYLLANSKKLDSIGDDSLLGSGDLMIHGYTSLFVLRRGKLTASHYKDEDETLKPDGLLFMIGDDPTFLLTDENIHTHKAATVNDILQSRNILRKDRSARCSDLNTMKNVRY</sequence>
<name>A0A8X6IV61_NEPPI</name>
<reference evidence="2" key="1">
    <citation type="submission" date="2020-08" db="EMBL/GenBank/DDBJ databases">
        <title>Multicomponent nature underlies the extraordinary mechanical properties of spider dragline silk.</title>
        <authorList>
            <person name="Kono N."/>
            <person name="Nakamura H."/>
            <person name="Mori M."/>
            <person name="Yoshida Y."/>
            <person name="Ohtoshi R."/>
            <person name="Malay A.D."/>
            <person name="Moran D.A.P."/>
            <person name="Tomita M."/>
            <person name="Numata K."/>
            <person name="Arakawa K."/>
        </authorList>
    </citation>
    <scope>NUCLEOTIDE SEQUENCE</scope>
</reference>
<accession>A0A8X6IV61</accession>
<feature type="compositionally biased region" description="Basic residues" evidence="1">
    <location>
        <begin position="22"/>
        <end position="31"/>
    </location>
</feature>
<evidence type="ECO:0000313" key="2">
    <source>
        <dbReference type="EMBL" id="GFS59378.1"/>
    </source>
</evidence>
<keyword evidence="3" id="KW-1185">Reference proteome</keyword>
<dbReference type="AlphaFoldDB" id="A0A8X6IV61"/>
<evidence type="ECO:0000256" key="1">
    <source>
        <dbReference type="SAM" id="MobiDB-lite"/>
    </source>
</evidence>
<feature type="region of interest" description="Disordered" evidence="1">
    <location>
        <begin position="1"/>
        <end position="33"/>
    </location>
</feature>
<protein>
    <submittedName>
        <fullName evidence="2">Uncharacterized protein</fullName>
    </submittedName>
</protein>
<proteinExistence type="predicted"/>
<organism evidence="2 3">
    <name type="scientific">Nephila pilipes</name>
    <name type="common">Giant wood spider</name>
    <name type="synonym">Nephila maculata</name>
    <dbReference type="NCBI Taxonomy" id="299642"/>
    <lineage>
        <taxon>Eukaryota</taxon>
        <taxon>Metazoa</taxon>
        <taxon>Ecdysozoa</taxon>
        <taxon>Arthropoda</taxon>
        <taxon>Chelicerata</taxon>
        <taxon>Arachnida</taxon>
        <taxon>Araneae</taxon>
        <taxon>Araneomorphae</taxon>
        <taxon>Entelegynae</taxon>
        <taxon>Araneoidea</taxon>
        <taxon>Nephilidae</taxon>
        <taxon>Nephila</taxon>
    </lineage>
</organism>
<evidence type="ECO:0000313" key="3">
    <source>
        <dbReference type="Proteomes" id="UP000887013"/>
    </source>
</evidence>
<dbReference type="Proteomes" id="UP000887013">
    <property type="component" value="Unassembled WGS sequence"/>
</dbReference>
<gene>
    <name evidence="2" type="ORF">NPIL_76561</name>
</gene>